<name>A0A317WZF3_9EURO</name>
<evidence type="ECO:0000313" key="1">
    <source>
        <dbReference type="EMBL" id="PWY91405.1"/>
    </source>
</evidence>
<dbReference type="Proteomes" id="UP000246702">
    <property type="component" value="Unassembled WGS sequence"/>
</dbReference>
<dbReference type="GeneID" id="37109469"/>
<keyword evidence="2" id="KW-1185">Reference proteome</keyword>
<protein>
    <submittedName>
        <fullName evidence="1">Uncharacterized protein</fullName>
    </submittedName>
</protein>
<reference evidence="1 2" key="1">
    <citation type="submission" date="2016-12" db="EMBL/GenBank/DDBJ databases">
        <title>The genomes of Aspergillus section Nigri reveals drivers in fungal speciation.</title>
        <authorList>
            <consortium name="DOE Joint Genome Institute"/>
            <person name="Vesth T.C."/>
            <person name="Nybo J."/>
            <person name="Theobald S."/>
            <person name="Brandl J."/>
            <person name="Frisvad J.C."/>
            <person name="Nielsen K.F."/>
            <person name="Lyhne E.K."/>
            <person name="Kogle M.E."/>
            <person name="Kuo A."/>
            <person name="Riley R."/>
            <person name="Clum A."/>
            <person name="Nolan M."/>
            <person name="Lipzen A."/>
            <person name="Salamov A."/>
            <person name="Henrissat B."/>
            <person name="Wiebenga A."/>
            <person name="De Vries R.P."/>
            <person name="Grigoriev I.V."/>
            <person name="Mortensen U.H."/>
            <person name="Andersen M.R."/>
            <person name="Baker S.E."/>
        </authorList>
    </citation>
    <scope>NUCLEOTIDE SEQUENCE [LARGE SCALE GENOMIC DNA]</scope>
    <source>
        <strain evidence="1 2">CBS 115572</strain>
    </source>
</reference>
<gene>
    <name evidence="1" type="ORF">BO94DRAFT_391422</name>
</gene>
<proteinExistence type="predicted"/>
<dbReference type="AlphaFoldDB" id="A0A317WZF3"/>
<sequence>MEGVGRISGDCYSGSTWGPLATAFSIRGGWFSNVSNGCAIKSVSDDRSRPMGLSMGTVRDGVWVAWEYMQSGYLGTLHPRGLMTEVLVIHKIQCSTFAPKRFLLLNNSSFDGPDFCLLRPPWLRYIGEGSPTRHAKAGVILSRDTLRPVSCIVSLVKELMLLDALDVFWSQERRIF</sequence>
<organism evidence="1 2">
    <name type="scientific">Aspergillus sclerotioniger CBS 115572</name>
    <dbReference type="NCBI Taxonomy" id="1450535"/>
    <lineage>
        <taxon>Eukaryota</taxon>
        <taxon>Fungi</taxon>
        <taxon>Dikarya</taxon>
        <taxon>Ascomycota</taxon>
        <taxon>Pezizomycotina</taxon>
        <taxon>Eurotiomycetes</taxon>
        <taxon>Eurotiomycetidae</taxon>
        <taxon>Eurotiales</taxon>
        <taxon>Aspergillaceae</taxon>
        <taxon>Aspergillus</taxon>
        <taxon>Aspergillus subgen. Circumdati</taxon>
    </lineage>
</organism>
<dbReference type="RefSeq" id="XP_025469133.1">
    <property type="nucleotide sequence ID" value="XM_025607326.1"/>
</dbReference>
<evidence type="ECO:0000313" key="2">
    <source>
        <dbReference type="Proteomes" id="UP000246702"/>
    </source>
</evidence>
<dbReference type="EMBL" id="MSFK01000009">
    <property type="protein sequence ID" value="PWY91405.1"/>
    <property type="molecule type" value="Genomic_DNA"/>
</dbReference>
<accession>A0A317WZF3</accession>
<comment type="caution">
    <text evidence="1">The sequence shown here is derived from an EMBL/GenBank/DDBJ whole genome shotgun (WGS) entry which is preliminary data.</text>
</comment>